<evidence type="ECO:0000313" key="2">
    <source>
        <dbReference type="EMBL" id="MEI5907098.1"/>
    </source>
</evidence>
<organism evidence="2 3">
    <name type="scientific">Bacillus spongiae</name>
    <dbReference type="NCBI Taxonomy" id="2683610"/>
    <lineage>
        <taxon>Bacteria</taxon>
        <taxon>Bacillati</taxon>
        <taxon>Bacillota</taxon>
        <taxon>Bacilli</taxon>
        <taxon>Bacillales</taxon>
        <taxon>Bacillaceae</taxon>
        <taxon>Bacillus</taxon>
    </lineage>
</organism>
<sequence length="42" mass="4608">MSKREKGFSQKGQPNANKGKQVMAAEDVETAIHPTKKHNAKS</sequence>
<proteinExistence type="predicted"/>
<name>A0ABU8HCL7_9BACI</name>
<evidence type="ECO:0000313" key="3">
    <source>
        <dbReference type="Proteomes" id="UP001312865"/>
    </source>
</evidence>
<feature type="region of interest" description="Disordered" evidence="1">
    <location>
        <begin position="1"/>
        <end position="42"/>
    </location>
</feature>
<evidence type="ECO:0000256" key="1">
    <source>
        <dbReference type="SAM" id="MobiDB-lite"/>
    </source>
</evidence>
<accession>A0ABU8HCL7</accession>
<protein>
    <recommendedName>
        <fullName evidence="4">Small, acid-soluble spore protein L</fullName>
    </recommendedName>
</protein>
<dbReference type="EMBL" id="JBBAXC010000006">
    <property type="protein sequence ID" value="MEI5907098.1"/>
    <property type="molecule type" value="Genomic_DNA"/>
</dbReference>
<evidence type="ECO:0008006" key="4">
    <source>
        <dbReference type="Google" id="ProtNLM"/>
    </source>
</evidence>
<comment type="caution">
    <text evidence="2">The sequence shown here is derived from an EMBL/GenBank/DDBJ whole genome shotgun (WGS) entry which is preliminary data.</text>
</comment>
<reference evidence="2 3" key="1">
    <citation type="journal article" date="2018" name="J. Microbiol.">
        <title>Bacillus spongiae sp. nov., isolated from sponge of Jeju Island.</title>
        <authorList>
            <person name="Lee G.E."/>
            <person name="Im W.T."/>
            <person name="Park J.S."/>
        </authorList>
    </citation>
    <scope>NUCLEOTIDE SEQUENCE [LARGE SCALE GENOMIC DNA]</scope>
    <source>
        <strain evidence="2 3">135PIL107-10</strain>
    </source>
</reference>
<dbReference type="RefSeq" id="WP_336586539.1">
    <property type="nucleotide sequence ID" value="NZ_JBBAXC010000006.1"/>
</dbReference>
<gene>
    <name evidence="2" type="ORF">WAK64_08515</name>
</gene>
<keyword evidence="3" id="KW-1185">Reference proteome</keyword>
<dbReference type="Proteomes" id="UP001312865">
    <property type="component" value="Unassembled WGS sequence"/>
</dbReference>